<keyword evidence="2" id="KW-1185">Reference proteome</keyword>
<evidence type="ECO:0000313" key="2">
    <source>
        <dbReference type="Proteomes" id="UP001176891"/>
    </source>
</evidence>
<comment type="caution">
    <text evidence="1">The sequence shown here is derived from an EMBL/GenBank/DDBJ whole genome shotgun (WGS) entry which is preliminary data.</text>
</comment>
<gene>
    <name evidence="1" type="ORF">Q4Q39_19680</name>
</gene>
<proteinExistence type="predicted"/>
<accession>A0ABT8X6W6</accession>
<name>A0ABT8X6W6_9FLAO</name>
<dbReference type="Proteomes" id="UP001176891">
    <property type="component" value="Unassembled WGS sequence"/>
</dbReference>
<dbReference type="RefSeq" id="WP_303284299.1">
    <property type="nucleotide sequence ID" value="NZ_BAABCZ010000007.1"/>
</dbReference>
<reference evidence="1" key="1">
    <citation type="submission" date="2023-07" db="EMBL/GenBank/DDBJ databases">
        <title>Two novel species in the genus Flavivirga.</title>
        <authorList>
            <person name="Kwon K."/>
        </authorList>
    </citation>
    <scope>NUCLEOTIDE SEQUENCE</scope>
    <source>
        <strain evidence="1">KACC 14157</strain>
    </source>
</reference>
<sequence length="109" mass="12340">MTKTEAFKYPDCLILPQYSIIAVLMVLIDKSHLTHAVKKHCKTGLKVIGIIYADTNYNTGTNLLSRKEFDAFFSLCPIAYFNNRELIPANTIIENIELCVRTNDVANMV</sequence>
<protein>
    <submittedName>
        <fullName evidence="1">Uncharacterized protein</fullName>
    </submittedName>
</protein>
<evidence type="ECO:0000313" key="1">
    <source>
        <dbReference type="EMBL" id="MDO5989630.1"/>
    </source>
</evidence>
<organism evidence="1 2">
    <name type="scientific">Flavivirga amylovorans</name>
    <dbReference type="NCBI Taxonomy" id="870486"/>
    <lineage>
        <taxon>Bacteria</taxon>
        <taxon>Pseudomonadati</taxon>
        <taxon>Bacteroidota</taxon>
        <taxon>Flavobacteriia</taxon>
        <taxon>Flavobacteriales</taxon>
        <taxon>Flavobacteriaceae</taxon>
        <taxon>Flavivirga</taxon>
    </lineage>
</organism>
<dbReference type="EMBL" id="JAUOEM010000010">
    <property type="protein sequence ID" value="MDO5989630.1"/>
    <property type="molecule type" value="Genomic_DNA"/>
</dbReference>